<evidence type="ECO:0000259" key="3">
    <source>
        <dbReference type="Pfam" id="PF00326"/>
    </source>
</evidence>
<dbReference type="InterPro" id="IPR001375">
    <property type="entry name" value="Peptidase_S9_cat"/>
</dbReference>
<evidence type="ECO:0000259" key="4">
    <source>
        <dbReference type="Pfam" id="PF00930"/>
    </source>
</evidence>
<accession>A0A918KIX9</accession>
<dbReference type="RefSeq" id="WP_189583425.1">
    <property type="nucleotide sequence ID" value="NZ_BMYV01000001.1"/>
</dbReference>
<evidence type="ECO:0000256" key="1">
    <source>
        <dbReference type="SAM" id="MobiDB-lite"/>
    </source>
</evidence>
<keyword evidence="2" id="KW-0732">Signal</keyword>
<dbReference type="Pfam" id="PF00326">
    <property type="entry name" value="Peptidase_S9"/>
    <property type="match status" value="1"/>
</dbReference>
<feature type="compositionally biased region" description="Low complexity" evidence="1">
    <location>
        <begin position="68"/>
        <end position="77"/>
    </location>
</feature>
<proteinExistence type="predicted"/>
<dbReference type="InterPro" id="IPR029058">
    <property type="entry name" value="AB_hydrolase_fold"/>
</dbReference>
<dbReference type="GO" id="GO:0008239">
    <property type="term" value="F:dipeptidyl-peptidase activity"/>
    <property type="evidence" value="ECO:0007669"/>
    <property type="project" value="TreeGrafter"/>
</dbReference>
<dbReference type="EMBL" id="BMYV01000001">
    <property type="protein sequence ID" value="GGX65545.1"/>
    <property type="molecule type" value="Genomic_DNA"/>
</dbReference>
<feature type="signal peptide" evidence="2">
    <location>
        <begin position="1"/>
        <end position="19"/>
    </location>
</feature>
<reference evidence="5 6" key="1">
    <citation type="journal article" date="2014" name="Int. J. Syst. Evol. Microbiol.">
        <title>Complete genome sequence of Corynebacterium casei LMG S-19264T (=DSM 44701T), isolated from a smear-ripened cheese.</title>
        <authorList>
            <consortium name="US DOE Joint Genome Institute (JGI-PGF)"/>
            <person name="Walter F."/>
            <person name="Albersmeier A."/>
            <person name="Kalinowski J."/>
            <person name="Ruckert C."/>
        </authorList>
    </citation>
    <scope>NUCLEOTIDE SEQUENCE [LARGE SCALE GENOMIC DNA]</scope>
    <source>
        <strain evidence="5 6">KCTC 23968</strain>
    </source>
</reference>
<evidence type="ECO:0000256" key="2">
    <source>
        <dbReference type="SAM" id="SignalP"/>
    </source>
</evidence>
<dbReference type="Gene3D" id="2.140.10.30">
    <property type="entry name" value="Dipeptidylpeptidase IV, N-terminal domain"/>
    <property type="match status" value="1"/>
</dbReference>
<dbReference type="Proteomes" id="UP000600865">
    <property type="component" value="Unassembled WGS sequence"/>
</dbReference>
<dbReference type="SUPFAM" id="SSF82171">
    <property type="entry name" value="DPP6 N-terminal domain-like"/>
    <property type="match status" value="1"/>
</dbReference>
<name>A0A918KIX9_9PROT</name>
<feature type="domain" description="Peptidase S9 prolyl oligopeptidase catalytic" evidence="3">
    <location>
        <begin position="578"/>
        <end position="779"/>
    </location>
</feature>
<feature type="domain" description="Dipeptidylpeptidase IV N-terminal" evidence="4">
    <location>
        <begin position="164"/>
        <end position="487"/>
    </location>
</feature>
<evidence type="ECO:0000313" key="6">
    <source>
        <dbReference type="Proteomes" id="UP000600865"/>
    </source>
</evidence>
<organism evidence="5 6">
    <name type="scientific">Litorimonas cladophorae</name>
    <dbReference type="NCBI Taxonomy" id="1220491"/>
    <lineage>
        <taxon>Bacteria</taxon>
        <taxon>Pseudomonadati</taxon>
        <taxon>Pseudomonadota</taxon>
        <taxon>Alphaproteobacteria</taxon>
        <taxon>Maricaulales</taxon>
        <taxon>Robiginitomaculaceae</taxon>
    </lineage>
</organism>
<feature type="region of interest" description="Disordered" evidence="1">
    <location>
        <begin position="39"/>
        <end position="77"/>
    </location>
</feature>
<dbReference type="SUPFAM" id="SSF53474">
    <property type="entry name" value="alpha/beta-Hydrolases"/>
    <property type="match status" value="1"/>
</dbReference>
<dbReference type="GO" id="GO:0008236">
    <property type="term" value="F:serine-type peptidase activity"/>
    <property type="evidence" value="ECO:0007669"/>
    <property type="project" value="InterPro"/>
</dbReference>
<sequence length="786" mass="87563">MKNWLPSLLLSAALPLSLAGCQNSEKPSATLQEAVEQSQQAVEAEQRPKNYIRKTPVSGGLTPERINSSPSLSGPTLSGVQIAPNGQFVTVLQGREDDAAQQDLWAYDLETGEGRLLVSSTDLLEGPEVLSEGEKNRRERAREYGKGIVSYSWVGESLLLFPLGGDIYLYDLETKESRQVTATKGFETDPKVSRDGSKVAYVRGNELYVKDLGTGLERQLSDGATETLRNATASFVVQEELDRDTGYWMSGDAKMIAYTQIDESAIEIENRLDFGVDGVANIAQRYPFAGTDNATVKLGFVSTRGGKTRWVALDDDGDLGDDIYLTRVAWAPDNRTVFVGVLARDHKLHRIYKIDSQTGEKTPFYDETSSTWLNIGPSMQPTSDGGMIWSAQRNNFRQIFNVDAEGEIRPLTPENLNANTLLCRTDDALFVSGWTETPVSNHIFKVTQSEESGQNVEQITEGDGQHSARFNNDCSRYLGSFTNDDRPSTLRAFQSDGTPLAWLNENTLDENHPYAPYLDAHINPEYGQLDAADGTKMDYMLFKPTDLKAGEKRPAVTIVYGGPGVQRVRRGFNRKQLANMLAHHGFVVFMLDNRGATNRGKDFEDHLYRAMGQTEVEDQTVGAQWLANQPFVDPEKMGVYGWSYGGYMTLHMLAQTDLYTSGVSGAPVTDWSLYDTAYTERYLGVPTPGSENYTQGAYENGSVFKYIDGLTEPVLLIHGMADDNVVFRHSIKLMDAMQKKNMHNLRIQTYPGEKHGFRQTENRIHRDRQILEFFSETLAPQEGSSN</sequence>
<dbReference type="PANTHER" id="PTHR11731">
    <property type="entry name" value="PROTEASE FAMILY S9B,C DIPEPTIDYL-PEPTIDASE IV-RELATED"/>
    <property type="match status" value="1"/>
</dbReference>
<dbReference type="Gene3D" id="3.40.50.1820">
    <property type="entry name" value="alpha/beta hydrolase"/>
    <property type="match status" value="1"/>
</dbReference>
<gene>
    <name evidence="5" type="ORF">GCM10011309_14750</name>
</gene>
<protein>
    <submittedName>
        <fullName evidence="5">Peptidase S9</fullName>
    </submittedName>
</protein>
<dbReference type="AlphaFoldDB" id="A0A918KIX9"/>
<keyword evidence="6" id="KW-1185">Reference proteome</keyword>
<dbReference type="GO" id="GO:0006508">
    <property type="term" value="P:proteolysis"/>
    <property type="evidence" value="ECO:0007669"/>
    <property type="project" value="InterPro"/>
</dbReference>
<dbReference type="InterPro" id="IPR002469">
    <property type="entry name" value="Peptidase_S9B_N"/>
</dbReference>
<dbReference type="PANTHER" id="PTHR11731:SF193">
    <property type="entry name" value="DIPEPTIDYL PEPTIDASE 9"/>
    <property type="match status" value="1"/>
</dbReference>
<dbReference type="InterPro" id="IPR050278">
    <property type="entry name" value="Serine_Prot_S9B/DPPIV"/>
</dbReference>
<comment type="caution">
    <text evidence="5">The sequence shown here is derived from an EMBL/GenBank/DDBJ whole genome shotgun (WGS) entry which is preliminary data.</text>
</comment>
<dbReference type="PROSITE" id="PS51257">
    <property type="entry name" value="PROKAR_LIPOPROTEIN"/>
    <property type="match status" value="1"/>
</dbReference>
<evidence type="ECO:0000313" key="5">
    <source>
        <dbReference type="EMBL" id="GGX65545.1"/>
    </source>
</evidence>
<dbReference type="Pfam" id="PF00930">
    <property type="entry name" value="DPPIV_N"/>
    <property type="match status" value="1"/>
</dbReference>
<feature type="chain" id="PRO_5037369267" evidence="2">
    <location>
        <begin position="20"/>
        <end position="786"/>
    </location>
</feature>